<dbReference type="EMBL" id="LAZR01055770">
    <property type="protein sequence ID" value="KKK75640.1"/>
    <property type="molecule type" value="Genomic_DNA"/>
</dbReference>
<evidence type="ECO:0008006" key="2">
    <source>
        <dbReference type="Google" id="ProtNLM"/>
    </source>
</evidence>
<organism evidence="1">
    <name type="scientific">marine sediment metagenome</name>
    <dbReference type="NCBI Taxonomy" id="412755"/>
    <lineage>
        <taxon>unclassified sequences</taxon>
        <taxon>metagenomes</taxon>
        <taxon>ecological metagenomes</taxon>
    </lineage>
</organism>
<proteinExistence type="predicted"/>
<name>A0A0F8YPG7_9ZZZZ</name>
<reference evidence="1" key="1">
    <citation type="journal article" date="2015" name="Nature">
        <title>Complex archaea that bridge the gap between prokaryotes and eukaryotes.</title>
        <authorList>
            <person name="Spang A."/>
            <person name="Saw J.H."/>
            <person name="Jorgensen S.L."/>
            <person name="Zaremba-Niedzwiedzka K."/>
            <person name="Martijn J."/>
            <person name="Lind A.E."/>
            <person name="van Eijk R."/>
            <person name="Schleper C."/>
            <person name="Guy L."/>
            <person name="Ettema T.J."/>
        </authorList>
    </citation>
    <scope>NUCLEOTIDE SEQUENCE</scope>
</reference>
<comment type="caution">
    <text evidence="1">The sequence shown here is derived from an EMBL/GenBank/DDBJ whole genome shotgun (WGS) entry which is preliminary data.</text>
</comment>
<evidence type="ECO:0000313" key="1">
    <source>
        <dbReference type="EMBL" id="KKK75640.1"/>
    </source>
</evidence>
<protein>
    <recommendedName>
        <fullName evidence="2">Bacteriophage phiJL001 Gp84 N-terminal domain-containing protein</fullName>
    </recommendedName>
</protein>
<sequence length="220" mass="23623">MTRSLSAGMVTAAQSDEGEVFHLISLAFSGGTSFLTTAPHDIAWSGDTYVAVGGHLGFEVVQETTDLTGQGVRLTLDGVDQTIISPLLSQNYIGRVARIYQGHIDANGDIIADPEEIFNGLLNSAFEIDESRDPESSGTVIVRTTIVSPLVSFRQQRGIRMTLASHQHHFSNDTIMRHVSTISSRKVVWGEPDLSGSTGGSGDGEVFETDIEVDDVGGDW</sequence>
<gene>
    <name evidence="1" type="ORF">LCGC14_2871680</name>
</gene>
<accession>A0A0F8YPG7</accession>
<dbReference type="AlphaFoldDB" id="A0A0F8YPG7"/>